<organism evidence="2 3">
    <name type="scientific">Bifidobacterium santillanense</name>
    <dbReference type="NCBI Taxonomy" id="2809028"/>
    <lineage>
        <taxon>Bacteria</taxon>
        <taxon>Bacillati</taxon>
        <taxon>Actinomycetota</taxon>
        <taxon>Actinomycetes</taxon>
        <taxon>Bifidobacteriales</taxon>
        <taxon>Bifidobacteriaceae</taxon>
        <taxon>Bifidobacterium</taxon>
    </lineage>
</organism>
<dbReference type="RefSeq" id="WP_214357378.1">
    <property type="nucleotide sequence ID" value="NZ_JAFEJS010000001.1"/>
</dbReference>
<comment type="caution">
    <text evidence="2">The sequence shown here is derived from an EMBL/GenBank/DDBJ whole genome shotgun (WGS) entry which is preliminary data.</text>
</comment>
<dbReference type="EMBL" id="JAFEJS010000001">
    <property type="protein sequence ID" value="MBT1172113.1"/>
    <property type="molecule type" value="Genomic_DNA"/>
</dbReference>
<gene>
    <name evidence="2" type="ORF">JS528_01805</name>
</gene>
<feature type="transmembrane region" description="Helical" evidence="1">
    <location>
        <begin position="174"/>
        <end position="194"/>
    </location>
</feature>
<reference evidence="2 3" key="1">
    <citation type="journal article" date="2021" name="Environ. Microbiol.">
        <title>Genetic insights into the dark matter of the mammalian gut microbiota through targeted genome reconstruction.</title>
        <authorList>
            <person name="Lugli G.A."/>
            <person name="Alessandri G."/>
            <person name="Milani C."/>
            <person name="Viappiani A."/>
            <person name="Fontana F."/>
            <person name="Tarracchini C."/>
            <person name="Mancabelli L."/>
            <person name="Argentini C."/>
            <person name="Ruiz L."/>
            <person name="Margolles A."/>
            <person name="van Sinderen D."/>
            <person name="Turroni F."/>
            <person name="Ventura M."/>
        </authorList>
    </citation>
    <scope>NUCLEOTIDE SEQUENCE [LARGE SCALE GENOMIC DNA]</scope>
    <source>
        <strain evidence="2 3">MA2</strain>
    </source>
</reference>
<keyword evidence="1" id="KW-0812">Transmembrane</keyword>
<evidence type="ECO:0000256" key="1">
    <source>
        <dbReference type="SAM" id="Phobius"/>
    </source>
</evidence>
<evidence type="ECO:0000313" key="3">
    <source>
        <dbReference type="Proteomes" id="UP000773064"/>
    </source>
</evidence>
<protein>
    <recommendedName>
        <fullName evidence="4">ABC transporter permease</fullName>
    </recommendedName>
</protein>
<evidence type="ECO:0008006" key="4">
    <source>
        <dbReference type="Google" id="ProtNLM"/>
    </source>
</evidence>
<sequence length="234" mass="24773">MKALLYRDWLLWRRSRLCVAAVVVACLFIPVVLAVLAGSDPRGADSFEALPVLESLGPWYGYVAALLSAYTLFSNATTMDMGATLLADGTLENYRGSGRSMLGYCLGKSLLPMLLAEVMTGSLFAYLLWAGLAHAGSGPVLFVVLGAIGAIAGPAVLAFATVQMLLATHAATAGSFSMVTFVAAIPMTVFIVLGLRLSSLWQLVTLIAFGMIALLYTAASVRRRYPNTLRAVDG</sequence>
<keyword evidence="1" id="KW-0472">Membrane</keyword>
<evidence type="ECO:0000313" key="2">
    <source>
        <dbReference type="EMBL" id="MBT1172113.1"/>
    </source>
</evidence>
<proteinExistence type="predicted"/>
<keyword evidence="1" id="KW-1133">Transmembrane helix</keyword>
<name>A0ABS5UMH2_9BIFI</name>
<feature type="transmembrane region" description="Helical" evidence="1">
    <location>
        <begin position="109"/>
        <end position="129"/>
    </location>
</feature>
<feature type="transmembrane region" description="Helical" evidence="1">
    <location>
        <begin position="58"/>
        <end position="76"/>
    </location>
</feature>
<keyword evidence="3" id="KW-1185">Reference proteome</keyword>
<accession>A0ABS5UMH2</accession>
<dbReference type="Proteomes" id="UP000773064">
    <property type="component" value="Unassembled WGS sequence"/>
</dbReference>
<feature type="transmembrane region" description="Helical" evidence="1">
    <location>
        <begin position="141"/>
        <end position="162"/>
    </location>
</feature>
<feature type="transmembrane region" description="Helical" evidence="1">
    <location>
        <begin position="200"/>
        <end position="221"/>
    </location>
</feature>